<dbReference type="Gene3D" id="3.40.190.10">
    <property type="entry name" value="Periplasmic binding protein-like II"/>
    <property type="match status" value="1"/>
</dbReference>
<accession>A0A4R5QBZ2</accession>
<dbReference type="EMBL" id="SMSJ01000049">
    <property type="protein sequence ID" value="TDH59931.1"/>
    <property type="molecule type" value="Genomic_DNA"/>
</dbReference>
<dbReference type="CDD" id="cd13578">
    <property type="entry name" value="PBP2_Bug27"/>
    <property type="match status" value="1"/>
</dbReference>
<dbReference type="RefSeq" id="WP_133291269.1">
    <property type="nucleotide sequence ID" value="NZ_SMSJ01000049.1"/>
</dbReference>
<dbReference type="PANTHER" id="PTHR42928">
    <property type="entry name" value="TRICARBOXYLATE-BINDING PROTEIN"/>
    <property type="match status" value="1"/>
</dbReference>
<dbReference type="PANTHER" id="PTHR42928:SF5">
    <property type="entry name" value="BLR1237 PROTEIN"/>
    <property type="match status" value="1"/>
</dbReference>
<evidence type="ECO:0000256" key="2">
    <source>
        <dbReference type="SAM" id="SignalP"/>
    </source>
</evidence>
<feature type="chain" id="PRO_5020289190" evidence="2">
    <location>
        <begin position="29"/>
        <end position="326"/>
    </location>
</feature>
<dbReference type="OrthoDB" id="7253390at2"/>
<dbReference type="InterPro" id="IPR006311">
    <property type="entry name" value="TAT_signal"/>
</dbReference>
<dbReference type="SUPFAM" id="SSF53850">
    <property type="entry name" value="Periplasmic binding protein-like II"/>
    <property type="match status" value="1"/>
</dbReference>
<comment type="similarity">
    <text evidence="1">Belongs to the UPF0065 (bug) family.</text>
</comment>
<dbReference type="Proteomes" id="UP000295096">
    <property type="component" value="Unassembled WGS sequence"/>
</dbReference>
<comment type="caution">
    <text evidence="3">The sequence shown here is derived from an EMBL/GenBank/DDBJ whole genome shotgun (WGS) entry which is preliminary data.</text>
</comment>
<evidence type="ECO:0000256" key="1">
    <source>
        <dbReference type="ARBA" id="ARBA00006987"/>
    </source>
</evidence>
<organism evidence="3 4">
    <name type="scientific">Dankookia rubra</name>
    <dbReference type="NCBI Taxonomy" id="1442381"/>
    <lineage>
        <taxon>Bacteria</taxon>
        <taxon>Pseudomonadati</taxon>
        <taxon>Pseudomonadota</taxon>
        <taxon>Alphaproteobacteria</taxon>
        <taxon>Acetobacterales</taxon>
        <taxon>Roseomonadaceae</taxon>
        <taxon>Dankookia</taxon>
    </lineage>
</organism>
<dbReference type="PROSITE" id="PS51318">
    <property type="entry name" value="TAT"/>
    <property type="match status" value="1"/>
</dbReference>
<sequence>MAGTRRSFVTLATGSALGLAGLSGTAHAQAYPSRPARILVGFAAGGATDIQARLMGQWLSDHLGQQYIVDNRSGASGNIATEIVARAAPDGYTLLQVVTPHAINAALYSNLPFDFMRDIAPVICAARLAYVAVVNPASQVRSIPELIAHAKENPGRLTYGSAGTGTPQNISVELFKMMTGVNLLHVPYRGGAPAVADLMAGHIQLVFSPLSEAIEQIRAGKLRPLGVTTASRLEVLPDVPRIADFVPGYEASGFAGIGVPHDTPAVIIDLLNRELNAGIADPGVRARIIDLGGTPVGGTAAEFEAILAAAVEKWARVIKFAGIKAD</sequence>
<dbReference type="Pfam" id="PF03401">
    <property type="entry name" value="TctC"/>
    <property type="match status" value="1"/>
</dbReference>
<keyword evidence="4" id="KW-1185">Reference proteome</keyword>
<dbReference type="InterPro" id="IPR005064">
    <property type="entry name" value="BUG"/>
</dbReference>
<dbReference type="InterPro" id="IPR042100">
    <property type="entry name" value="Bug_dom1"/>
</dbReference>
<proteinExistence type="inferred from homology"/>
<gene>
    <name evidence="3" type="ORF">E2C06_24765</name>
</gene>
<dbReference type="PIRSF" id="PIRSF017082">
    <property type="entry name" value="YflP"/>
    <property type="match status" value="1"/>
</dbReference>
<feature type="signal peptide" evidence="2">
    <location>
        <begin position="1"/>
        <end position="28"/>
    </location>
</feature>
<dbReference type="AlphaFoldDB" id="A0A4R5QBZ2"/>
<evidence type="ECO:0000313" key="3">
    <source>
        <dbReference type="EMBL" id="TDH59931.1"/>
    </source>
</evidence>
<reference evidence="3 4" key="1">
    <citation type="journal article" date="2016" name="J. Microbiol.">
        <title>Dankookia rubra gen. nov., sp. nov., an alphaproteobacterium isolated from sediment of a shallow stream.</title>
        <authorList>
            <person name="Kim W.H."/>
            <person name="Kim D.H."/>
            <person name="Kang K."/>
            <person name="Ahn T.Y."/>
        </authorList>
    </citation>
    <scope>NUCLEOTIDE SEQUENCE [LARGE SCALE GENOMIC DNA]</scope>
    <source>
        <strain evidence="3 4">JCM30602</strain>
    </source>
</reference>
<dbReference type="Gene3D" id="3.40.190.150">
    <property type="entry name" value="Bordetella uptake gene, domain 1"/>
    <property type="match status" value="1"/>
</dbReference>
<keyword evidence="2" id="KW-0732">Signal</keyword>
<name>A0A4R5QBZ2_9PROT</name>
<evidence type="ECO:0000313" key="4">
    <source>
        <dbReference type="Proteomes" id="UP000295096"/>
    </source>
</evidence>
<protein>
    <submittedName>
        <fullName evidence="3">Tripartite tricarboxylate transporter substrate binding protein</fullName>
    </submittedName>
</protein>